<organism evidence="3 4">
    <name type="scientific">Virgisporangium ochraceum</name>
    <dbReference type="NCBI Taxonomy" id="65505"/>
    <lineage>
        <taxon>Bacteria</taxon>
        <taxon>Bacillati</taxon>
        <taxon>Actinomycetota</taxon>
        <taxon>Actinomycetes</taxon>
        <taxon>Micromonosporales</taxon>
        <taxon>Micromonosporaceae</taxon>
        <taxon>Virgisporangium</taxon>
    </lineage>
</organism>
<feature type="transmembrane region" description="Helical" evidence="2">
    <location>
        <begin position="66"/>
        <end position="87"/>
    </location>
</feature>
<feature type="transmembrane region" description="Helical" evidence="2">
    <location>
        <begin position="35"/>
        <end position="54"/>
    </location>
</feature>
<sequence>MSQLNIFTAVVGLALLAVFFEMLRRRQLREKYAVLWIIVGIGVVVPLSIFPGALNSVAEAFGVKSGASLVLFLGIVLLLLICTHLSWEVSQLEEETRTLAEEVALIRTQLEERSVLPERDTPATEIGPKAAADDH</sequence>
<evidence type="ECO:0000256" key="2">
    <source>
        <dbReference type="SAM" id="Phobius"/>
    </source>
</evidence>
<name>A0A8J4A7D7_9ACTN</name>
<dbReference type="EMBL" id="BOPH01000143">
    <property type="protein sequence ID" value="GIJ74720.1"/>
    <property type="molecule type" value="Genomic_DNA"/>
</dbReference>
<accession>A0A8J4A7D7</accession>
<evidence type="ECO:0000256" key="1">
    <source>
        <dbReference type="SAM" id="MobiDB-lite"/>
    </source>
</evidence>
<keyword evidence="4" id="KW-1185">Reference proteome</keyword>
<evidence type="ECO:0008006" key="5">
    <source>
        <dbReference type="Google" id="ProtNLM"/>
    </source>
</evidence>
<dbReference type="RefSeq" id="WP_203934517.1">
    <property type="nucleotide sequence ID" value="NZ_BOPH01000143.1"/>
</dbReference>
<keyword evidence="2" id="KW-0472">Membrane</keyword>
<keyword evidence="2" id="KW-1133">Transmembrane helix</keyword>
<feature type="region of interest" description="Disordered" evidence="1">
    <location>
        <begin position="115"/>
        <end position="135"/>
    </location>
</feature>
<dbReference type="AlphaFoldDB" id="A0A8J4A7D7"/>
<reference evidence="3" key="1">
    <citation type="submission" date="2021-01" db="EMBL/GenBank/DDBJ databases">
        <title>Whole genome shotgun sequence of Virgisporangium ochraceum NBRC 16418.</title>
        <authorList>
            <person name="Komaki H."/>
            <person name="Tamura T."/>
        </authorList>
    </citation>
    <scope>NUCLEOTIDE SEQUENCE</scope>
    <source>
        <strain evidence="3">NBRC 16418</strain>
    </source>
</reference>
<keyword evidence="2" id="KW-0812">Transmembrane</keyword>
<gene>
    <name evidence="3" type="ORF">Voc01_096370</name>
</gene>
<comment type="caution">
    <text evidence="3">The sequence shown here is derived from an EMBL/GenBank/DDBJ whole genome shotgun (WGS) entry which is preliminary data.</text>
</comment>
<evidence type="ECO:0000313" key="3">
    <source>
        <dbReference type="EMBL" id="GIJ74720.1"/>
    </source>
</evidence>
<proteinExistence type="predicted"/>
<protein>
    <recommendedName>
        <fullName evidence="5">DUF2304 domain-containing protein</fullName>
    </recommendedName>
</protein>
<evidence type="ECO:0000313" key="4">
    <source>
        <dbReference type="Proteomes" id="UP000635606"/>
    </source>
</evidence>
<dbReference type="Proteomes" id="UP000635606">
    <property type="component" value="Unassembled WGS sequence"/>
</dbReference>
<dbReference type="InterPro" id="IPR019277">
    <property type="entry name" value="DUF2304"/>
</dbReference>
<feature type="transmembrane region" description="Helical" evidence="2">
    <location>
        <begin position="6"/>
        <end position="23"/>
    </location>
</feature>
<dbReference type="Pfam" id="PF10066">
    <property type="entry name" value="DUF2304"/>
    <property type="match status" value="1"/>
</dbReference>